<dbReference type="Pfam" id="PF02877">
    <property type="entry name" value="PARP_reg"/>
    <property type="match status" value="1"/>
</dbReference>
<feature type="domain" description="WGR" evidence="11">
    <location>
        <begin position="1"/>
        <end position="88"/>
    </location>
</feature>
<dbReference type="PROSITE" id="PS51977">
    <property type="entry name" value="WGR"/>
    <property type="match status" value="1"/>
</dbReference>
<dbReference type="GO" id="GO:0035861">
    <property type="term" value="C:site of double-strand break"/>
    <property type="evidence" value="ECO:0007669"/>
    <property type="project" value="TreeGrafter"/>
</dbReference>
<dbReference type="EnsemblMetazoa" id="CapteT136688">
    <property type="protein sequence ID" value="CapteP136688"/>
    <property type="gene ID" value="CapteG136688"/>
</dbReference>
<reference evidence="14" key="1">
    <citation type="submission" date="2012-12" db="EMBL/GenBank/DDBJ databases">
        <authorList>
            <person name="Hellsten U."/>
            <person name="Grimwood J."/>
            <person name="Chapman J.A."/>
            <person name="Shapiro H."/>
            <person name="Aerts A."/>
            <person name="Otillar R.P."/>
            <person name="Terry A.Y."/>
            <person name="Boore J.L."/>
            <person name="Simakov O."/>
            <person name="Marletaz F."/>
            <person name="Cho S.-J."/>
            <person name="Edsinger-Gonzales E."/>
            <person name="Havlak P."/>
            <person name="Kuo D.-H."/>
            <person name="Larsson T."/>
            <person name="Lv J."/>
            <person name="Arendt D."/>
            <person name="Savage R."/>
            <person name="Osoegawa K."/>
            <person name="de Jong P."/>
            <person name="Lindberg D.R."/>
            <person name="Seaver E.C."/>
            <person name="Weisblat D.A."/>
            <person name="Putnam N.H."/>
            <person name="Grigoriev I.V."/>
            <person name="Rokhsar D.S."/>
        </authorList>
    </citation>
    <scope>NUCLEOTIDE SEQUENCE</scope>
    <source>
        <strain evidence="14">I ESC-2004</strain>
    </source>
</reference>
<protein>
    <recommendedName>
        <fullName evidence="8">Poly [ADP-ribose] polymerase</fullName>
        <shortName evidence="8">PARP</shortName>
        <ecNumber evidence="8">2.4.2.-</ecNumber>
    </recommendedName>
</protein>
<dbReference type="InterPro" id="IPR012317">
    <property type="entry name" value="Poly(ADP-ribose)pol_cat_dom"/>
</dbReference>
<dbReference type="Pfam" id="PF00644">
    <property type="entry name" value="PARP"/>
    <property type="match status" value="1"/>
</dbReference>
<dbReference type="FunFam" id="2.20.140.10:FF:000001">
    <property type="entry name" value="Poly [ADP-ribose] polymerase"/>
    <property type="match status" value="1"/>
</dbReference>
<evidence type="ECO:0000256" key="6">
    <source>
        <dbReference type="ARBA" id="ARBA00023242"/>
    </source>
</evidence>
<feature type="non-terminal residue" evidence="12">
    <location>
        <position position="1"/>
    </location>
</feature>
<dbReference type="GO" id="GO:0003950">
    <property type="term" value="F:NAD+ poly-ADP-ribosyltransferase activity"/>
    <property type="evidence" value="ECO:0007669"/>
    <property type="project" value="UniProtKB-UniRule"/>
</dbReference>
<dbReference type="Proteomes" id="UP000014760">
    <property type="component" value="Unassembled WGS sequence"/>
</dbReference>
<evidence type="ECO:0000256" key="7">
    <source>
        <dbReference type="ARBA" id="ARBA00024347"/>
    </source>
</evidence>
<dbReference type="CDD" id="cd01437">
    <property type="entry name" value="parp_like"/>
    <property type="match status" value="1"/>
</dbReference>
<dbReference type="Gene3D" id="2.20.140.10">
    <property type="entry name" value="WGR domain"/>
    <property type="match status" value="1"/>
</dbReference>
<dbReference type="GO" id="GO:0006302">
    <property type="term" value="P:double-strand break repair"/>
    <property type="evidence" value="ECO:0007669"/>
    <property type="project" value="TreeGrafter"/>
</dbReference>
<keyword evidence="14" id="KW-1185">Reference proteome</keyword>
<dbReference type="SUPFAM" id="SSF47587">
    <property type="entry name" value="Domain of poly(ADP-ribose) polymerase"/>
    <property type="match status" value="1"/>
</dbReference>
<feature type="domain" description="PARP catalytic" evidence="9">
    <location>
        <begin position="255"/>
        <end position="471"/>
    </location>
</feature>
<dbReference type="InterPro" id="IPR008893">
    <property type="entry name" value="WGR_domain"/>
</dbReference>
<dbReference type="OrthoDB" id="2017365at2759"/>
<dbReference type="Gene3D" id="1.20.142.10">
    <property type="entry name" value="Poly(ADP-ribose) polymerase, regulatory domain"/>
    <property type="match status" value="1"/>
</dbReference>
<feature type="domain" description="PARP alpha-helical" evidence="10">
    <location>
        <begin position="121"/>
        <end position="238"/>
    </location>
</feature>
<evidence type="ECO:0000313" key="14">
    <source>
        <dbReference type="Proteomes" id="UP000014760"/>
    </source>
</evidence>
<reference evidence="13" key="3">
    <citation type="submission" date="2015-06" db="UniProtKB">
        <authorList>
            <consortium name="EnsemblMetazoa"/>
        </authorList>
    </citation>
    <scope>IDENTIFICATION</scope>
</reference>
<dbReference type="Pfam" id="PF05406">
    <property type="entry name" value="WGR"/>
    <property type="match status" value="1"/>
</dbReference>
<keyword evidence="6" id="KW-0539">Nucleus</keyword>
<dbReference type="Gene3D" id="3.90.228.10">
    <property type="match status" value="1"/>
</dbReference>
<dbReference type="InterPro" id="IPR004102">
    <property type="entry name" value="Poly(ADP-ribose)pol_reg_dom"/>
</dbReference>
<evidence type="ECO:0000259" key="9">
    <source>
        <dbReference type="PROSITE" id="PS51059"/>
    </source>
</evidence>
<organism evidence="12">
    <name type="scientific">Capitella teleta</name>
    <name type="common">Polychaete worm</name>
    <dbReference type="NCBI Taxonomy" id="283909"/>
    <lineage>
        <taxon>Eukaryota</taxon>
        <taxon>Metazoa</taxon>
        <taxon>Spiralia</taxon>
        <taxon>Lophotrochozoa</taxon>
        <taxon>Annelida</taxon>
        <taxon>Polychaeta</taxon>
        <taxon>Sedentaria</taxon>
        <taxon>Scolecida</taxon>
        <taxon>Capitellidae</taxon>
        <taxon>Capitella</taxon>
    </lineage>
</organism>
<dbReference type="InterPro" id="IPR036930">
    <property type="entry name" value="WGR_dom_sf"/>
</dbReference>
<name>R7T4Z7_CAPTE</name>
<gene>
    <name evidence="12" type="ORF">CAPTEDRAFT_136688</name>
</gene>
<evidence type="ECO:0000259" key="10">
    <source>
        <dbReference type="PROSITE" id="PS51060"/>
    </source>
</evidence>
<keyword evidence="2 8" id="KW-0328">Glycosyltransferase</keyword>
<keyword evidence="3 8" id="KW-0808">Transferase</keyword>
<comment type="similarity">
    <text evidence="7">Belongs to the ARTD/PARP family.</text>
</comment>
<evidence type="ECO:0000256" key="4">
    <source>
        <dbReference type="ARBA" id="ARBA00022695"/>
    </source>
</evidence>
<dbReference type="EMBL" id="AMQN01015546">
    <property type="status" value="NOT_ANNOTATED_CDS"/>
    <property type="molecule type" value="Genomic_DNA"/>
</dbReference>
<dbReference type="PROSITE" id="PS51060">
    <property type="entry name" value="PARP_ALPHA_HD"/>
    <property type="match status" value="1"/>
</dbReference>
<dbReference type="PANTHER" id="PTHR10459:SF66">
    <property type="entry name" value="PROTEIN MONO-ADP-RIBOSYLTRANSFERASE PARP3"/>
    <property type="match status" value="1"/>
</dbReference>
<keyword evidence="4" id="KW-0548">Nucleotidyltransferase</keyword>
<dbReference type="InterPro" id="IPR036616">
    <property type="entry name" value="Poly(ADP-ribose)pol_reg_dom_sf"/>
</dbReference>
<dbReference type="GO" id="GO:1990404">
    <property type="term" value="F:NAD+-protein mono-ADP-ribosyltransferase activity"/>
    <property type="evidence" value="ECO:0007669"/>
    <property type="project" value="TreeGrafter"/>
</dbReference>
<dbReference type="PANTHER" id="PTHR10459">
    <property type="entry name" value="DNA LIGASE"/>
    <property type="match status" value="1"/>
</dbReference>
<dbReference type="GO" id="GO:0016779">
    <property type="term" value="F:nucleotidyltransferase activity"/>
    <property type="evidence" value="ECO:0007669"/>
    <property type="project" value="UniProtKB-KW"/>
</dbReference>
<evidence type="ECO:0000256" key="5">
    <source>
        <dbReference type="ARBA" id="ARBA00023027"/>
    </source>
</evidence>
<dbReference type="SMART" id="SM00773">
    <property type="entry name" value="WGR"/>
    <property type="match status" value="1"/>
</dbReference>
<dbReference type="EC" id="2.4.2.-" evidence="8"/>
<dbReference type="HOGENOM" id="CLU_004841_2_3_1"/>
<keyword evidence="5 8" id="KW-0520">NAD</keyword>
<comment type="subcellular location">
    <subcellularLocation>
        <location evidence="1">Nucleus</location>
    </subcellularLocation>
</comment>
<dbReference type="AlphaFoldDB" id="R7T4Z7"/>
<evidence type="ECO:0000256" key="8">
    <source>
        <dbReference type="RuleBase" id="RU362114"/>
    </source>
</evidence>
<dbReference type="InterPro" id="IPR050800">
    <property type="entry name" value="ARTD/PARP"/>
</dbReference>
<dbReference type="OMA" id="RNPDIFC"/>
<dbReference type="GO" id="GO:0005730">
    <property type="term" value="C:nucleolus"/>
    <property type="evidence" value="ECO:0007669"/>
    <property type="project" value="TreeGrafter"/>
</dbReference>
<dbReference type="GO" id="GO:0070212">
    <property type="term" value="P:protein poly-ADP-ribosylation"/>
    <property type="evidence" value="ECO:0007669"/>
    <property type="project" value="TreeGrafter"/>
</dbReference>
<evidence type="ECO:0000256" key="1">
    <source>
        <dbReference type="ARBA" id="ARBA00004123"/>
    </source>
</evidence>
<evidence type="ECO:0000256" key="3">
    <source>
        <dbReference type="ARBA" id="ARBA00022679"/>
    </source>
</evidence>
<evidence type="ECO:0000256" key="2">
    <source>
        <dbReference type="ARBA" id="ARBA00022676"/>
    </source>
</evidence>
<evidence type="ECO:0000313" key="12">
    <source>
        <dbReference type="EMBL" id="ELT88078.1"/>
    </source>
</evidence>
<accession>R7T4Z7</accession>
<dbReference type="SUPFAM" id="SSF56399">
    <property type="entry name" value="ADP-ribosylation"/>
    <property type="match status" value="1"/>
</dbReference>
<evidence type="ECO:0000313" key="13">
    <source>
        <dbReference type="EnsemblMetazoa" id="CapteP136688"/>
    </source>
</evidence>
<proteinExistence type="inferred from homology"/>
<reference evidence="12 14" key="2">
    <citation type="journal article" date="2013" name="Nature">
        <title>Insights into bilaterian evolution from three spiralian genomes.</title>
        <authorList>
            <person name="Simakov O."/>
            <person name="Marletaz F."/>
            <person name="Cho S.J."/>
            <person name="Edsinger-Gonzales E."/>
            <person name="Havlak P."/>
            <person name="Hellsten U."/>
            <person name="Kuo D.H."/>
            <person name="Larsson T."/>
            <person name="Lv J."/>
            <person name="Arendt D."/>
            <person name="Savage R."/>
            <person name="Osoegawa K."/>
            <person name="de Jong P."/>
            <person name="Grimwood J."/>
            <person name="Chapman J.A."/>
            <person name="Shapiro H."/>
            <person name="Aerts A."/>
            <person name="Otillar R.P."/>
            <person name="Terry A.Y."/>
            <person name="Boore J.L."/>
            <person name="Grigoriev I.V."/>
            <person name="Lindberg D.R."/>
            <person name="Seaver E.C."/>
            <person name="Weisblat D.A."/>
            <person name="Putnam N.H."/>
            <person name="Rokhsar D.S."/>
        </authorList>
    </citation>
    <scope>NUCLEOTIDE SEQUENCE</scope>
    <source>
        <strain evidence="12 14">I ESC-2004</strain>
    </source>
</reference>
<dbReference type="PROSITE" id="PS51059">
    <property type="entry name" value="PARP_CATALYTIC"/>
    <property type="match status" value="1"/>
</dbReference>
<dbReference type="STRING" id="283909.R7T4Z7"/>
<sequence length="471" mass="54617">ILRDFDFTLYQVNIDLNSNKFFKYQIIKFDGKAYTWGRWGRVGEVGQNKEKLQPSEDKAIKDFKKKFKDKTKNEWDDRAEFVTKPGLYTLIERETEHDEYVAEAKLAKFDEIDGATNNVANCNLDESTQKLIKLIFDHDVFKRAMSKMKIDVEVSKSQIATGFEILGEMKNVIDQKFEEQKEFKDRLTKMSNKFYTHVPHSFGRREEIPIIADQESVREKMDMLMVLDNIKISQAMQVQAKKDMKEEVARVYGTHHLDRQYNSLNCDLKTLDKNSDNYAVSLWHYFRPSVHLRLKLLDAWEVDRNIEGARFKQHDQLNNRKLLWHGTSVACVAATLKRGLRIMPHSGGRVGRGIYFASEYTKSTASVIPSADDIEIMFLSEVALGKEKHILVEDFSLVEAPKGFDSVVAKGRREPDPKINAEMTLGGHRVTIPQGAPVPLKEFRNSSFDQSEYLIYKESQNRIRYMLKLTF</sequence>
<dbReference type="EMBL" id="KB312001">
    <property type="protein sequence ID" value="ELT88078.1"/>
    <property type="molecule type" value="Genomic_DNA"/>
</dbReference>
<dbReference type="SUPFAM" id="SSF142921">
    <property type="entry name" value="WGR domain-like"/>
    <property type="match status" value="1"/>
</dbReference>
<evidence type="ECO:0000259" key="11">
    <source>
        <dbReference type="PROSITE" id="PS51977"/>
    </source>
</evidence>